<organism evidence="2 3">
    <name type="scientific">Gordonia jacobaea</name>
    <dbReference type="NCBI Taxonomy" id="122202"/>
    <lineage>
        <taxon>Bacteria</taxon>
        <taxon>Bacillati</taxon>
        <taxon>Actinomycetota</taxon>
        <taxon>Actinomycetes</taxon>
        <taxon>Mycobacteriales</taxon>
        <taxon>Gordoniaceae</taxon>
        <taxon>Gordonia</taxon>
    </lineage>
</organism>
<dbReference type="SUPFAM" id="SSF50998">
    <property type="entry name" value="Quinoprotein alcohol dehydrogenase-like"/>
    <property type="match status" value="1"/>
</dbReference>
<keyword evidence="3" id="KW-1185">Reference proteome</keyword>
<dbReference type="Proteomes" id="UP000037247">
    <property type="component" value="Unassembled WGS sequence"/>
</dbReference>
<evidence type="ECO:0000313" key="3">
    <source>
        <dbReference type="Proteomes" id="UP000037247"/>
    </source>
</evidence>
<dbReference type="EMBL" id="LDTZ01000016">
    <property type="protein sequence ID" value="KNA91660.1"/>
    <property type="molecule type" value="Genomic_DNA"/>
</dbReference>
<keyword evidence="1" id="KW-1133">Transmembrane helix</keyword>
<reference evidence="2 3" key="1">
    <citation type="submission" date="2015-05" db="EMBL/GenBank/DDBJ databases">
        <title>Draft genome sequence of the bacterium Gordonia jacobaea a new member of the Gordonia genus.</title>
        <authorList>
            <person name="Jimenez-Galisteo G."/>
            <person name="Dominguez A."/>
            <person name="Munoz E."/>
            <person name="Vinas M."/>
        </authorList>
    </citation>
    <scope>NUCLEOTIDE SEQUENCE [LARGE SCALE GENOMIC DNA]</scope>
    <source>
        <strain evidence="3">mv1</strain>
    </source>
</reference>
<comment type="caution">
    <text evidence="2">The sequence shown here is derived from an EMBL/GenBank/DDBJ whole genome shotgun (WGS) entry which is preliminary data.</text>
</comment>
<name>A0ABR5IDE0_9ACTN</name>
<dbReference type="RefSeq" id="WP_049698966.1">
    <property type="nucleotide sequence ID" value="NZ_JAQDQF010000010.1"/>
</dbReference>
<evidence type="ECO:0000256" key="1">
    <source>
        <dbReference type="SAM" id="Phobius"/>
    </source>
</evidence>
<dbReference type="InterPro" id="IPR011047">
    <property type="entry name" value="Quinoprotein_ADH-like_sf"/>
</dbReference>
<feature type="transmembrane region" description="Helical" evidence="1">
    <location>
        <begin position="12"/>
        <end position="34"/>
    </location>
</feature>
<evidence type="ECO:0000313" key="2">
    <source>
        <dbReference type="EMBL" id="KNA91660.1"/>
    </source>
</evidence>
<keyword evidence="1" id="KW-0472">Membrane</keyword>
<keyword evidence="1" id="KW-0812">Transmembrane</keyword>
<accession>A0ABR5IDE0</accession>
<proteinExistence type="predicted"/>
<sequence length="433" mass="44813">MTRIAPERRTRVDLAVSAVIVVIVVVVGIIVWSVSPVRHTDSAQASAPAPDVARATAVPQGLRVAWTASSDATRVPAVSRSVVITADNGGDGTGTVVGHDPTTGRELWRYARDLPLCSTAAAWPASTDEVLGVYRNSRGCSEVTALASSTGQRKGARTSDADDDLKLVTDSGYVLALGSHRLETWGSNLVRGIEYGRVTAPVKPGTQPGRVDCRFYSGTISGDRVAVIERCKNDPGYRLTVLGAVLDSDEKVKQYGSSVITDTASGPPPVLVAMSSSGIAVYDGGANRTQTPGQVAVRPGEATIRVFDSDGVEGPVSTVQGPVSPPADSVALTSDGLVTYFTGAATVVLDGQTMRPTYQVPQTLGPGETMAGALLLPTRSGISVRDPANGRETGSIAFPRDGATATTSLRVLGSNVVEQTGTTVRALVATDAS</sequence>
<protein>
    <recommendedName>
        <fullName evidence="4">PQQ-binding-like beta-propeller repeat protein</fullName>
    </recommendedName>
</protein>
<gene>
    <name evidence="2" type="ORF">ABW18_10940</name>
</gene>
<evidence type="ECO:0008006" key="4">
    <source>
        <dbReference type="Google" id="ProtNLM"/>
    </source>
</evidence>